<reference evidence="2" key="3">
    <citation type="journal article" date="2013" name="Nucleic Acids Res.">
        <title>The genome of Anopheles darlingi, the main neotropical malaria vector.</title>
        <authorList>
            <person name="Marinotti O."/>
            <person name="Cerqueira G.C."/>
            <person name="de Almeida L.G."/>
            <person name="Ferro M.I."/>
            <person name="Loreto E.L."/>
            <person name="Zaha A."/>
            <person name="Teixeira S.M."/>
            <person name="Wespiser A.R."/>
            <person name="Almeida E Silva A."/>
            <person name="Schlindwein A.D."/>
            <person name="Pacheco A.C."/>
            <person name="Silva A.L."/>
            <person name="Graveley B.R."/>
            <person name="Walenz B.P."/>
            <person name="Lima Bde A."/>
            <person name="Ribeiro C.A."/>
            <person name="Nunes-Silva C.G."/>
            <person name="de Carvalho C.R."/>
            <person name="Soares C.M."/>
            <person name="de Menezes C.B."/>
            <person name="Matiolli C."/>
            <person name="Caffrey D."/>
            <person name="Araujo D.A."/>
            <person name="de Oliveira D.M."/>
            <person name="Golenbock D."/>
            <person name="Grisard E.C."/>
            <person name="Fantinatti-Garboggini F."/>
            <person name="de Carvalho F.M."/>
            <person name="Barcellos F.G."/>
            <person name="Prosdocimi F."/>
            <person name="May G."/>
            <person name="Azevedo Junior G.M."/>
            <person name="Guimaraes G.M."/>
            <person name="Goldman G.H."/>
            <person name="Padilha I.Q."/>
            <person name="Batista Jda S."/>
            <person name="Ferro J.A."/>
            <person name="Ribeiro J.M."/>
            <person name="Fietto J.L."/>
            <person name="Dabbas K.M."/>
            <person name="Cerdeira L."/>
            <person name="Agnez-Lima L.F."/>
            <person name="Brocchi M."/>
            <person name="de Carvalho M.O."/>
            <person name="Teixeira Mde M."/>
            <person name="Diniz Maia Mde M."/>
            <person name="Goldman M.H."/>
            <person name="Cruz Schneider M.P."/>
            <person name="Felipe M.S."/>
            <person name="Hungria M."/>
            <person name="Nicolas M.F."/>
            <person name="Pereira M."/>
            <person name="Montes M.A."/>
            <person name="Cantao M.E."/>
            <person name="Vincentz M."/>
            <person name="Rafael M.S."/>
            <person name="Silverman N."/>
            <person name="Stoco P.H."/>
            <person name="Souza R.C."/>
            <person name="Vicentini R."/>
            <person name="Gazzinelli R.T."/>
            <person name="Neves Rde O."/>
            <person name="Silva R."/>
            <person name="Astolfi-Filho S."/>
            <person name="Maciel T.E."/>
            <person name="Urmenyi T.P."/>
            <person name="Tadei W.P."/>
            <person name="Camargo E.P."/>
            <person name="de Vasconcelos A.T."/>
        </authorList>
    </citation>
    <scope>NUCLEOTIDE SEQUENCE</scope>
</reference>
<gene>
    <name evidence="2" type="ORF">AND_004408</name>
</gene>
<dbReference type="VEuPathDB" id="VectorBase:ADAC004408"/>
<proteinExistence type="predicted"/>
<evidence type="ECO:0000313" key="3">
    <source>
        <dbReference type="EnsemblMetazoa" id="ADAC004408-PA"/>
    </source>
</evidence>
<dbReference type="AlphaFoldDB" id="W5JLU1"/>
<feature type="compositionally biased region" description="Basic residues" evidence="1">
    <location>
        <begin position="45"/>
        <end position="58"/>
    </location>
</feature>
<reference evidence="2" key="2">
    <citation type="submission" date="2010-05" db="EMBL/GenBank/DDBJ databases">
        <authorList>
            <person name="Almeida L.G."/>
            <person name="Nicolas M.F."/>
            <person name="Souza R.C."/>
            <person name="Vasconcelos A.T.R."/>
        </authorList>
    </citation>
    <scope>NUCLEOTIDE SEQUENCE</scope>
</reference>
<evidence type="ECO:0000256" key="1">
    <source>
        <dbReference type="SAM" id="MobiDB-lite"/>
    </source>
</evidence>
<dbReference type="Proteomes" id="UP000000673">
    <property type="component" value="Unassembled WGS sequence"/>
</dbReference>
<dbReference type="EMBL" id="ADMH02001158">
    <property type="protein sequence ID" value="ETN63865.1"/>
    <property type="molecule type" value="Genomic_DNA"/>
</dbReference>
<dbReference type="EnsemblMetazoa" id="ADAC004408-RA">
    <property type="protein sequence ID" value="ADAC004408-PA"/>
    <property type="gene ID" value="ADAC004408"/>
</dbReference>
<feature type="compositionally biased region" description="Basic and acidic residues" evidence="1">
    <location>
        <begin position="111"/>
        <end position="120"/>
    </location>
</feature>
<evidence type="ECO:0000313" key="2">
    <source>
        <dbReference type="EMBL" id="ETN63865.1"/>
    </source>
</evidence>
<feature type="region of interest" description="Disordered" evidence="1">
    <location>
        <begin position="37"/>
        <end position="62"/>
    </location>
</feature>
<feature type="region of interest" description="Disordered" evidence="1">
    <location>
        <begin position="103"/>
        <end position="127"/>
    </location>
</feature>
<reference evidence="2 4" key="1">
    <citation type="journal article" date="2010" name="BMC Genomics">
        <title>Combination of measures distinguishes pre-miRNAs from other stem-loops in the genome of the newly sequenced Anopheles darlingi.</title>
        <authorList>
            <person name="Mendes N.D."/>
            <person name="Freitas A.T."/>
            <person name="Vasconcelos A.T."/>
            <person name="Sagot M.F."/>
        </authorList>
    </citation>
    <scope>NUCLEOTIDE SEQUENCE</scope>
</reference>
<protein>
    <submittedName>
        <fullName evidence="2 3">Uncharacterized protein</fullName>
    </submittedName>
</protein>
<accession>W5JLU1</accession>
<name>W5JLU1_ANODA</name>
<dbReference type="HOGENOM" id="CLU_1533850_0_0_1"/>
<organism evidence="2">
    <name type="scientific">Anopheles darlingi</name>
    <name type="common">Mosquito</name>
    <dbReference type="NCBI Taxonomy" id="43151"/>
    <lineage>
        <taxon>Eukaryota</taxon>
        <taxon>Metazoa</taxon>
        <taxon>Ecdysozoa</taxon>
        <taxon>Arthropoda</taxon>
        <taxon>Hexapoda</taxon>
        <taxon>Insecta</taxon>
        <taxon>Pterygota</taxon>
        <taxon>Neoptera</taxon>
        <taxon>Endopterygota</taxon>
        <taxon>Diptera</taxon>
        <taxon>Nematocera</taxon>
        <taxon>Culicoidea</taxon>
        <taxon>Culicidae</taxon>
        <taxon>Anophelinae</taxon>
        <taxon>Anopheles</taxon>
    </lineage>
</organism>
<evidence type="ECO:0000313" key="4">
    <source>
        <dbReference type="Proteomes" id="UP000000673"/>
    </source>
</evidence>
<reference evidence="3" key="4">
    <citation type="submission" date="2015-06" db="UniProtKB">
        <authorList>
            <consortium name="EnsemblMetazoa"/>
        </authorList>
    </citation>
    <scope>IDENTIFICATION</scope>
</reference>
<sequence>MFDRNFDHRGSSTCDIIKSRLTFGPNQNTLGVRLATVRDQSHREDHHHHRHPRRRRRQVVATQVTSTKAAVVVVVVVDRVNQLKSKVLTSICVRIEALNRHGNSECSGRGGSRERQKVEEAPPSSGVEKCATDRTHMCLCVCAPSCSQSVLLRRTIMTCRHRESRVFELHERPSD</sequence>
<keyword evidence="4" id="KW-1185">Reference proteome</keyword>